<evidence type="ECO:0000259" key="2">
    <source>
        <dbReference type="Pfam" id="PF01558"/>
    </source>
</evidence>
<dbReference type="InterPro" id="IPR002869">
    <property type="entry name" value="Pyrv_flavodox_OxRed_cen"/>
</dbReference>
<dbReference type="PANTHER" id="PTHR43366">
    <property type="entry name" value="PYRUVATE SYNTHASE SUBUNIT PORC"/>
    <property type="match status" value="1"/>
</dbReference>
<dbReference type="InterPro" id="IPR011894">
    <property type="entry name" value="PorC_KorC"/>
</dbReference>
<accession>A0A1J5IX98</accession>
<keyword evidence="3" id="KW-0670">Pyruvate</keyword>
<dbReference type="STRING" id="1817892.AUK40_04365"/>
<sequence>MTQKIFEVRFHGRGGQGAKTASQFLAEAALDEGKYIQAFPEYGPERTGAPMRAFVRISDEPIRIHSGVEHPDLVLVIDPSLIGIVDVTEGLTDAGIVMVNSPKSPQEIGAQLKFTGKLYTIDATTIALQELGKNIPNTCVLGALLKVLPIVKIDAMKKQMEHKFGKKFGEAMVQKNLKAIQRGFDEVKG</sequence>
<dbReference type="SUPFAM" id="SSF53323">
    <property type="entry name" value="Pyruvate-ferredoxin oxidoreductase, PFOR, domain III"/>
    <property type="match status" value="1"/>
</dbReference>
<protein>
    <submittedName>
        <fullName evidence="3">Pyruvate synthase</fullName>
    </submittedName>
</protein>
<reference evidence="3 4" key="1">
    <citation type="journal article" date="2016" name="Environ. Microbiol.">
        <title>Genomic resolution of a cold subsurface aquifer community provides metabolic insights for novel microbes adapted to high CO concentrations.</title>
        <authorList>
            <person name="Probst A.J."/>
            <person name="Castelle C.J."/>
            <person name="Singh A."/>
            <person name="Brown C.T."/>
            <person name="Anantharaman K."/>
            <person name="Sharon I."/>
            <person name="Hug L.A."/>
            <person name="Burstein D."/>
            <person name="Emerson J.B."/>
            <person name="Thomas B.C."/>
            <person name="Banfield J.F."/>
        </authorList>
    </citation>
    <scope>NUCLEOTIDE SEQUENCE [LARGE SCALE GENOMIC DNA]</scope>
    <source>
        <strain evidence="3">CG2_30_54_11</strain>
    </source>
</reference>
<feature type="domain" description="Pyruvate/ketoisovalerate oxidoreductase catalytic" evidence="2">
    <location>
        <begin position="14"/>
        <end position="185"/>
    </location>
</feature>
<dbReference type="AlphaFoldDB" id="A0A1J5IX98"/>
<organism evidence="3 4">
    <name type="scientific">Candidatus Wirthbacteria bacterium CG2_30_54_11</name>
    <dbReference type="NCBI Taxonomy" id="1817892"/>
    <lineage>
        <taxon>Bacteria</taxon>
        <taxon>Candidatus Wirthbacteria</taxon>
    </lineage>
</organism>
<evidence type="ECO:0000313" key="3">
    <source>
        <dbReference type="EMBL" id="OIP96902.1"/>
    </source>
</evidence>
<keyword evidence="1" id="KW-0560">Oxidoreductase</keyword>
<dbReference type="GO" id="GO:0016625">
    <property type="term" value="F:oxidoreductase activity, acting on the aldehyde or oxo group of donors, iron-sulfur protein as acceptor"/>
    <property type="evidence" value="ECO:0007669"/>
    <property type="project" value="InterPro"/>
</dbReference>
<evidence type="ECO:0000256" key="1">
    <source>
        <dbReference type="ARBA" id="ARBA00023002"/>
    </source>
</evidence>
<comment type="caution">
    <text evidence="3">The sequence shown here is derived from an EMBL/GenBank/DDBJ whole genome shotgun (WGS) entry which is preliminary data.</text>
</comment>
<dbReference type="InterPro" id="IPR051626">
    <property type="entry name" value="Oxidoreductase_gamma_subunit"/>
</dbReference>
<dbReference type="PANTHER" id="PTHR43366:SF1">
    <property type="entry name" value="PYRUVATE SYNTHASE SUBUNIT PORC"/>
    <property type="match status" value="1"/>
</dbReference>
<dbReference type="NCBIfam" id="TIGR02175">
    <property type="entry name" value="PorC_KorC"/>
    <property type="match status" value="1"/>
</dbReference>
<gene>
    <name evidence="3" type="ORF">AUK40_04365</name>
</gene>
<dbReference type="Gene3D" id="3.40.920.10">
    <property type="entry name" value="Pyruvate-ferredoxin oxidoreductase, PFOR, domain III"/>
    <property type="match status" value="1"/>
</dbReference>
<evidence type="ECO:0000313" key="4">
    <source>
        <dbReference type="Proteomes" id="UP000183245"/>
    </source>
</evidence>
<proteinExistence type="predicted"/>
<dbReference type="Proteomes" id="UP000183245">
    <property type="component" value="Unassembled WGS sequence"/>
</dbReference>
<name>A0A1J5IX98_9BACT</name>
<dbReference type="EMBL" id="MNZT01000076">
    <property type="protein sequence ID" value="OIP96902.1"/>
    <property type="molecule type" value="Genomic_DNA"/>
</dbReference>
<dbReference type="Pfam" id="PF01558">
    <property type="entry name" value="POR"/>
    <property type="match status" value="1"/>
</dbReference>
<dbReference type="InterPro" id="IPR019752">
    <property type="entry name" value="Pyrv/ketoisovalerate_OxRed_cat"/>
</dbReference>